<feature type="transmembrane region" description="Helical" evidence="7">
    <location>
        <begin position="109"/>
        <end position="128"/>
    </location>
</feature>
<keyword evidence="4 7" id="KW-0812">Transmembrane</keyword>
<feature type="transmembrane region" description="Helical" evidence="7">
    <location>
        <begin position="76"/>
        <end position="97"/>
    </location>
</feature>
<dbReference type="PANTHER" id="PTHR42718:SF46">
    <property type="entry name" value="BLR6921 PROTEIN"/>
    <property type="match status" value="1"/>
</dbReference>
<keyword evidence="10" id="KW-1185">Reference proteome</keyword>
<dbReference type="InterPro" id="IPR036259">
    <property type="entry name" value="MFS_trans_sf"/>
</dbReference>
<reference evidence="9 10" key="1">
    <citation type="journal article" date="2019" name="Int. J. Syst. Evol. Microbiol.">
        <title>The Global Catalogue of Microorganisms (GCM) 10K type strain sequencing project: providing services to taxonomists for standard genome sequencing and annotation.</title>
        <authorList>
            <consortium name="The Broad Institute Genomics Platform"/>
            <consortium name="The Broad Institute Genome Sequencing Center for Infectious Disease"/>
            <person name="Wu L."/>
            <person name="Ma J."/>
        </authorList>
    </citation>
    <scope>NUCLEOTIDE SEQUENCE [LARGE SCALE GENOMIC DNA]</scope>
    <source>
        <strain evidence="9 10">JCM 13249</strain>
    </source>
</reference>
<dbReference type="InterPro" id="IPR011701">
    <property type="entry name" value="MFS"/>
</dbReference>
<feature type="transmembrane region" description="Helical" evidence="7">
    <location>
        <begin position="299"/>
        <end position="320"/>
    </location>
</feature>
<keyword evidence="5 7" id="KW-1133">Transmembrane helix</keyword>
<evidence type="ECO:0000256" key="3">
    <source>
        <dbReference type="ARBA" id="ARBA00022475"/>
    </source>
</evidence>
<dbReference type="CDD" id="cd17321">
    <property type="entry name" value="MFS_MMR_MDR_like"/>
    <property type="match status" value="1"/>
</dbReference>
<feature type="transmembrane region" description="Helical" evidence="7">
    <location>
        <begin position="332"/>
        <end position="353"/>
    </location>
</feature>
<dbReference type="Pfam" id="PF07690">
    <property type="entry name" value="MFS_1"/>
    <property type="match status" value="1"/>
</dbReference>
<accession>A0ABN2K6P7</accession>
<feature type="transmembrane region" description="Helical" evidence="7">
    <location>
        <begin position="268"/>
        <end position="287"/>
    </location>
</feature>
<protein>
    <submittedName>
        <fullName evidence="9">DHA2 family efflux MFS transporter permease subunit</fullName>
    </submittedName>
</protein>
<dbReference type="EMBL" id="BAAALS010000007">
    <property type="protein sequence ID" value="GAA1748332.1"/>
    <property type="molecule type" value="Genomic_DNA"/>
</dbReference>
<dbReference type="Gene3D" id="1.20.1720.10">
    <property type="entry name" value="Multidrug resistance protein D"/>
    <property type="match status" value="1"/>
</dbReference>
<feature type="domain" description="Major facilitator superfamily (MFS) profile" evidence="8">
    <location>
        <begin position="10"/>
        <end position="394"/>
    </location>
</feature>
<keyword evidence="2" id="KW-0813">Transport</keyword>
<evidence type="ECO:0000256" key="4">
    <source>
        <dbReference type="ARBA" id="ARBA00022692"/>
    </source>
</evidence>
<feature type="transmembrane region" description="Helical" evidence="7">
    <location>
        <begin position="45"/>
        <end position="64"/>
    </location>
</feature>
<feature type="transmembrane region" description="Helical" evidence="7">
    <location>
        <begin position="135"/>
        <end position="157"/>
    </location>
</feature>
<evidence type="ECO:0000256" key="1">
    <source>
        <dbReference type="ARBA" id="ARBA00004651"/>
    </source>
</evidence>
<organism evidence="9 10">
    <name type="scientific">Luedemannella helvata</name>
    <dbReference type="NCBI Taxonomy" id="349315"/>
    <lineage>
        <taxon>Bacteria</taxon>
        <taxon>Bacillati</taxon>
        <taxon>Actinomycetota</taxon>
        <taxon>Actinomycetes</taxon>
        <taxon>Micromonosporales</taxon>
        <taxon>Micromonosporaceae</taxon>
        <taxon>Luedemannella</taxon>
    </lineage>
</organism>
<sequence>MTGSPSRGLALAVLCAMQLMIILDGNVVALALPAIQSDLGFSPSGLAWVVNAYLIPFGLLLLPFGRLGDMIGSRRVFMAGLAVFTAASLACGLATSAEMLLAARAVQGAGGAVAAAVILGMIVTAYPLPGEQARALGLFSFVSAAGAAIGLIGGGVITSALGWHWTFLVNVPIGLGALLLTPFVVPASPGARGLRWPRVAVGPAHLTAALVIAAGFGFQFMTALYMQNVLGYSAAEAGLAFLPAPIVIGAVSLLLAPALTSRYGARRVLLLGLGLFVAGLLLLSRAPVAGSFVVDLLPVFVLAGIGVGLAIPAVTMLAMAGAAPSDTGFASGLVNTVQQAGAVVSLAVLTSVAAARTRSVADATPEAALRDGYMLGALLAAGFLAVALIVTASTGRRRAPAVPAEGPLKEGRRGIVDGSPVDAAGRVHCDVT</sequence>
<dbReference type="PANTHER" id="PTHR42718">
    <property type="entry name" value="MAJOR FACILITATOR SUPERFAMILY MULTIDRUG TRANSPORTER MFSC"/>
    <property type="match status" value="1"/>
</dbReference>
<feature type="transmembrane region" description="Helical" evidence="7">
    <location>
        <begin position="206"/>
        <end position="225"/>
    </location>
</feature>
<keyword evidence="6 7" id="KW-0472">Membrane</keyword>
<proteinExistence type="predicted"/>
<evidence type="ECO:0000256" key="5">
    <source>
        <dbReference type="ARBA" id="ARBA00022989"/>
    </source>
</evidence>
<dbReference type="Proteomes" id="UP001500655">
    <property type="component" value="Unassembled WGS sequence"/>
</dbReference>
<dbReference type="RefSeq" id="WP_344079095.1">
    <property type="nucleotide sequence ID" value="NZ_BAAALS010000007.1"/>
</dbReference>
<keyword evidence="3" id="KW-1003">Cell membrane</keyword>
<evidence type="ECO:0000256" key="7">
    <source>
        <dbReference type="SAM" id="Phobius"/>
    </source>
</evidence>
<evidence type="ECO:0000313" key="10">
    <source>
        <dbReference type="Proteomes" id="UP001500655"/>
    </source>
</evidence>
<feature type="transmembrane region" description="Helical" evidence="7">
    <location>
        <begin position="163"/>
        <end position="185"/>
    </location>
</feature>
<evidence type="ECO:0000313" key="9">
    <source>
        <dbReference type="EMBL" id="GAA1748332.1"/>
    </source>
</evidence>
<feature type="transmembrane region" description="Helical" evidence="7">
    <location>
        <begin position="237"/>
        <end position="256"/>
    </location>
</feature>
<dbReference type="InterPro" id="IPR020846">
    <property type="entry name" value="MFS_dom"/>
</dbReference>
<dbReference type="PROSITE" id="PS50850">
    <property type="entry name" value="MFS"/>
    <property type="match status" value="1"/>
</dbReference>
<evidence type="ECO:0000256" key="6">
    <source>
        <dbReference type="ARBA" id="ARBA00023136"/>
    </source>
</evidence>
<gene>
    <name evidence="9" type="ORF">GCM10009681_19450</name>
</gene>
<evidence type="ECO:0000259" key="8">
    <source>
        <dbReference type="PROSITE" id="PS50850"/>
    </source>
</evidence>
<comment type="subcellular location">
    <subcellularLocation>
        <location evidence="1">Cell membrane</location>
        <topology evidence="1">Multi-pass membrane protein</topology>
    </subcellularLocation>
</comment>
<name>A0ABN2K6P7_9ACTN</name>
<feature type="transmembrane region" description="Helical" evidence="7">
    <location>
        <begin position="373"/>
        <end position="392"/>
    </location>
</feature>
<dbReference type="SUPFAM" id="SSF103473">
    <property type="entry name" value="MFS general substrate transporter"/>
    <property type="match status" value="1"/>
</dbReference>
<comment type="caution">
    <text evidence="9">The sequence shown here is derived from an EMBL/GenBank/DDBJ whole genome shotgun (WGS) entry which is preliminary data.</text>
</comment>
<evidence type="ECO:0000256" key="2">
    <source>
        <dbReference type="ARBA" id="ARBA00022448"/>
    </source>
</evidence>